<proteinExistence type="predicted"/>
<gene>
    <name evidence="1" type="ORF">SAMN05444158_1492</name>
</gene>
<protein>
    <submittedName>
        <fullName evidence="1">Uncharacterized protein</fullName>
    </submittedName>
</protein>
<sequence length="58" mass="6595">MENFIHQENLALYRRRLAEPQDEAQRKLLLKLIAEEEANCPILRSSSPGNDPSSGELC</sequence>
<keyword evidence="2" id="KW-1185">Reference proteome</keyword>
<dbReference type="Proteomes" id="UP000243904">
    <property type="component" value="Chromosome I"/>
</dbReference>
<dbReference type="AlphaFoldDB" id="A0A1H1QQ57"/>
<accession>A0A1H1QQ57</accession>
<organism evidence="1 2">
    <name type="scientific">Bradyrhizobium canariense</name>
    <dbReference type="NCBI Taxonomy" id="255045"/>
    <lineage>
        <taxon>Bacteria</taxon>
        <taxon>Pseudomonadati</taxon>
        <taxon>Pseudomonadota</taxon>
        <taxon>Alphaproteobacteria</taxon>
        <taxon>Hyphomicrobiales</taxon>
        <taxon>Nitrobacteraceae</taxon>
        <taxon>Bradyrhizobium</taxon>
    </lineage>
</organism>
<reference evidence="2" key="1">
    <citation type="submission" date="2016-10" db="EMBL/GenBank/DDBJ databases">
        <authorList>
            <person name="Varghese N."/>
            <person name="Submissions S."/>
        </authorList>
    </citation>
    <scope>NUCLEOTIDE SEQUENCE [LARGE SCALE GENOMIC DNA]</scope>
    <source>
        <strain evidence="2">GAS369</strain>
    </source>
</reference>
<evidence type="ECO:0000313" key="2">
    <source>
        <dbReference type="Proteomes" id="UP000243904"/>
    </source>
</evidence>
<name>A0A1H1QQ57_9BRAD</name>
<evidence type="ECO:0000313" key="1">
    <source>
        <dbReference type="EMBL" id="SDS25600.1"/>
    </source>
</evidence>
<dbReference type="EMBL" id="LT629750">
    <property type="protein sequence ID" value="SDS25600.1"/>
    <property type="molecule type" value="Genomic_DNA"/>
</dbReference>